<dbReference type="PANTHER" id="PTHR21726:SF61">
    <property type="entry name" value="DNAA INITIATOR-ASSOCIATING PROTEIN"/>
    <property type="match status" value="1"/>
</dbReference>
<evidence type="ECO:0000256" key="4">
    <source>
        <dbReference type="ARBA" id="ARBA00022833"/>
    </source>
</evidence>
<evidence type="ECO:0000256" key="5">
    <source>
        <dbReference type="SAM" id="MobiDB-lite"/>
    </source>
</evidence>
<reference evidence="10" key="2">
    <citation type="journal article" date="2017" name="J. Anim. Genet.">
        <title>Multiple reference genome sequences of hot pepper reveal the massive evolution of plant disease resistance genes by retroduplication.</title>
        <authorList>
            <person name="Kim S."/>
            <person name="Park J."/>
            <person name="Yeom S.-I."/>
            <person name="Kim Y.-M."/>
            <person name="Seo E."/>
            <person name="Kim K.-T."/>
            <person name="Kim M.-S."/>
            <person name="Lee J.M."/>
            <person name="Cheong K."/>
            <person name="Shin H.-S."/>
            <person name="Kim S.-B."/>
            <person name="Han K."/>
            <person name="Lee J."/>
            <person name="Park M."/>
            <person name="Lee H.-A."/>
            <person name="Lee H.-Y."/>
            <person name="Lee Y."/>
            <person name="Oh S."/>
            <person name="Lee J.H."/>
            <person name="Choi E."/>
            <person name="Choi E."/>
            <person name="Lee S.E."/>
            <person name="Jeon J."/>
            <person name="Kim H."/>
            <person name="Choi G."/>
            <person name="Song H."/>
            <person name="Lee J."/>
            <person name="Lee S.-C."/>
            <person name="Kwon J.-K."/>
            <person name="Lee H.-Y."/>
            <person name="Koo N."/>
            <person name="Hong Y."/>
            <person name="Kim R.W."/>
            <person name="Kang W.-H."/>
            <person name="Huh J.H."/>
            <person name="Kang B.-C."/>
            <person name="Yang T.-J."/>
            <person name="Lee Y.-H."/>
            <person name="Bennetzen J.L."/>
            <person name="Choi D."/>
        </authorList>
    </citation>
    <scope>NUCLEOTIDE SEQUENCE [LARGE SCALE GENOMIC DNA]</scope>
    <source>
        <strain evidence="10">cv. PBC81</strain>
    </source>
</reference>
<keyword evidence="3" id="KW-0863">Zinc-finger</keyword>
<dbReference type="InterPro" id="IPR035896">
    <property type="entry name" value="AN1-like_Znf"/>
</dbReference>
<comment type="function">
    <text evidence="1">May be involved in environmental stress response.</text>
</comment>
<accession>A0A2G2VB13</accession>
<evidence type="ECO:0000256" key="1">
    <source>
        <dbReference type="ARBA" id="ARBA00003732"/>
    </source>
</evidence>
<evidence type="ECO:0000256" key="2">
    <source>
        <dbReference type="ARBA" id="ARBA00022723"/>
    </source>
</evidence>
<reference evidence="9 10" key="1">
    <citation type="journal article" date="2017" name="Genome Biol.">
        <title>New reference genome sequences of hot pepper reveal the massive evolution of plant disease-resistance genes by retroduplication.</title>
        <authorList>
            <person name="Kim S."/>
            <person name="Park J."/>
            <person name="Yeom S.I."/>
            <person name="Kim Y.M."/>
            <person name="Seo E."/>
            <person name="Kim K.T."/>
            <person name="Kim M.S."/>
            <person name="Lee J.M."/>
            <person name="Cheong K."/>
            <person name="Shin H.S."/>
            <person name="Kim S.B."/>
            <person name="Han K."/>
            <person name="Lee J."/>
            <person name="Park M."/>
            <person name="Lee H.A."/>
            <person name="Lee H.Y."/>
            <person name="Lee Y."/>
            <person name="Oh S."/>
            <person name="Lee J.H."/>
            <person name="Choi E."/>
            <person name="Choi E."/>
            <person name="Lee S.E."/>
            <person name="Jeon J."/>
            <person name="Kim H."/>
            <person name="Choi G."/>
            <person name="Song H."/>
            <person name="Lee J."/>
            <person name="Lee S.C."/>
            <person name="Kwon J.K."/>
            <person name="Lee H.Y."/>
            <person name="Koo N."/>
            <person name="Hong Y."/>
            <person name="Kim R.W."/>
            <person name="Kang W.H."/>
            <person name="Huh J.H."/>
            <person name="Kang B.C."/>
            <person name="Yang T.J."/>
            <person name="Lee Y.H."/>
            <person name="Bennetzen J.L."/>
            <person name="Choi D."/>
        </authorList>
    </citation>
    <scope>NUCLEOTIDE SEQUENCE [LARGE SCALE GENOMIC DNA]</scope>
    <source>
        <strain evidence="10">cv. PBC81</strain>
    </source>
</reference>
<dbReference type="GO" id="GO:0008270">
    <property type="term" value="F:zinc ion binding"/>
    <property type="evidence" value="ECO:0007669"/>
    <property type="project" value="UniProtKB-KW"/>
</dbReference>
<gene>
    <name evidence="9" type="ORF">CQW23_30242</name>
</gene>
<keyword evidence="4" id="KW-0862">Zinc</keyword>
<dbReference type="Gene3D" id="1.20.5.4770">
    <property type="match status" value="1"/>
</dbReference>
<dbReference type="EMBL" id="MLFT02000054">
    <property type="protein sequence ID" value="PHT30166.1"/>
    <property type="molecule type" value="Genomic_DNA"/>
</dbReference>
<proteinExistence type="predicted"/>
<name>A0A2G2VB13_CAPBA</name>
<dbReference type="OrthoDB" id="1750786at2759"/>
<dbReference type="InterPro" id="IPR002653">
    <property type="entry name" value="Znf_A20"/>
</dbReference>
<keyword evidence="2" id="KW-0479">Metal-binding</keyword>
<keyword evidence="6" id="KW-1133">Transmembrane helix</keyword>
<dbReference type="Gene3D" id="4.10.1110.10">
    <property type="entry name" value="AN1-like Zinc finger"/>
    <property type="match status" value="1"/>
</dbReference>
<evidence type="ECO:0000259" key="7">
    <source>
        <dbReference type="Pfam" id="PF01754"/>
    </source>
</evidence>
<feature type="compositionally biased region" description="Polar residues" evidence="5">
    <location>
        <begin position="97"/>
        <end position="110"/>
    </location>
</feature>
<evidence type="ECO:0000256" key="3">
    <source>
        <dbReference type="ARBA" id="ARBA00022771"/>
    </source>
</evidence>
<evidence type="ECO:0000256" key="6">
    <source>
        <dbReference type="SAM" id="Phobius"/>
    </source>
</evidence>
<sequence>MGRSQLICTGGSLMVRVQYSNDYKDDKNEDCLKQASKKFGGDEKKPKLSLIADENNGGFPNGKNNGMIDTRCESKRKMKAPSLVSRLMGLESMPAGSGSNPQKDSASETWSNVVDKLGARHGESDKEDMDFKMAEIKSSEPGLQRSEPSLSVDKQSIASFLHSLKFSVSVTQHLGAASGSGFPDCELDEVLYSSKDHVLSLNLPSDNVILLDFAEIHSTISASSWTSGLLNTSISFVILFLVMVVFFLSFCSRTSQEELQMKGCDTRGGMVANVDVLTARHPVSREMESSKYTGCHAPEDPVLCINDCDFFGNAATMNMFSKYQKDMILLKLDHANLAVASSKDVVRRSSSRDESKLTLAGAVVGSVDLVSQISQVKSKVGLKKCTTCHKRVGLTGFSCKCGDLFCVVHHY</sequence>
<keyword evidence="6" id="KW-0472">Membrane</keyword>
<protein>
    <submittedName>
        <fullName evidence="9">Uncharacterized protein</fullName>
    </submittedName>
</protein>
<dbReference type="AlphaFoldDB" id="A0A2G2VB13"/>
<dbReference type="Pfam" id="PF01754">
    <property type="entry name" value="zf-A20"/>
    <property type="match status" value="1"/>
</dbReference>
<dbReference type="GO" id="GO:0003677">
    <property type="term" value="F:DNA binding"/>
    <property type="evidence" value="ECO:0007669"/>
    <property type="project" value="InterPro"/>
</dbReference>
<keyword evidence="6" id="KW-0812">Transmembrane</keyword>
<feature type="region of interest" description="Disordered" evidence="5">
    <location>
        <begin position="91"/>
        <end position="110"/>
    </location>
</feature>
<keyword evidence="10" id="KW-1185">Reference proteome</keyword>
<evidence type="ECO:0000313" key="9">
    <source>
        <dbReference type="EMBL" id="PHT30166.1"/>
    </source>
</evidence>
<feature type="transmembrane region" description="Helical" evidence="6">
    <location>
        <begin position="228"/>
        <end position="251"/>
    </location>
</feature>
<evidence type="ECO:0000259" key="8">
    <source>
        <dbReference type="Pfam" id="PF14383"/>
    </source>
</evidence>
<feature type="domain" description="DUF3741" evidence="8">
    <location>
        <begin position="73"/>
        <end position="95"/>
    </location>
</feature>
<organism evidence="9 10">
    <name type="scientific">Capsicum baccatum</name>
    <name type="common">Peruvian pepper</name>
    <dbReference type="NCBI Taxonomy" id="33114"/>
    <lineage>
        <taxon>Eukaryota</taxon>
        <taxon>Viridiplantae</taxon>
        <taxon>Streptophyta</taxon>
        <taxon>Embryophyta</taxon>
        <taxon>Tracheophyta</taxon>
        <taxon>Spermatophyta</taxon>
        <taxon>Magnoliopsida</taxon>
        <taxon>eudicotyledons</taxon>
        <taxon>Gunneridae</taxon>
        <taxon>Pentapetalae</taxon>
        <taxon>asterids</taxon>
        <taxon>lamiids</taxon>
        <taxon>Solanales</taxon>
        <taxon>Solanaceae</taxon>
        <taxon>Solanoideae</taxon>
        <taxon>Capsiceae</taxon>
        <taxon>Capsicum</taxon>
    </lineage>
</organism>
<dbReference type="PANTHER" id="PTHR21726">
    <property type="entry name" value="PHOSPHATIDYLINOSITOL N-ACETYLGLUCOSAMINYLTRANSFERASE SUBUNIT P DOWN SYNDROME CRITICAL REGION PROTEIN 5 -RELATED"/>
    <property type="match status" value="1"/>
</dbReference>
<feature type="domain" description="A20-type" evidence="7">
    <location>
        <begin position="303"/>
        <end position="319"/>
    </location>
</feature>
<dbReference type="Pfam" id="PF14383">
    <property type="entry name" value="VARLMGL"/>
    <property type="match status" value="1"/>
</dbReference>
<evidence type="ECO:0000313" key="10">
    <source>
        <dbReference type="Proteomes" id="UP000224567"/>
    </source>
</evidence>
<dbReference type="Proteomes" id="UP000224567">
    <property type="component" value="Unassembled WGS sequence"/>
</dbReference>
<dbReference type="SUPFAM" id="SSF118310">
    <property type="entry name" value="AN1-like Zinc finger"/>
    <property type="match status" value="1"/>
</dbReference>
<dbReference type="InterPro" id="IPR032795">
    <property type="entry name" value="DUF3741-assoc"/>
</dbReference>
<comment type="caution">
    <text evidence="9">The sequence shown here is derived from an EMBL/GenBank/DDBJ whole genome shotgun (WGS) entry which is preliminary data.</text>
</comment>